<comment type="caution">
    <text evidence="1">The sequence shown here is derived from an EMBL/GenBank/DDBJ whole genome shotgun (WGS) entry which is preliminary data.</text>
</comment>
<organism evidence="1 2">
    <name type="scientific">Spartinivicinus poritis</name>
    <dbReference type="NCBI Taxonomy" id="2994640"/>
    <lineage>
        <taxon>Bacteria</taxon>
        <taxon>Pseudomonadati</taxon>
        <taxon>Pseudomonadota</taxon>
        <taxon>Gammaproteobacteria</taxon>
        <taxon>Oceanospirillales</taxon>
        <taxon>Zooshikellaceae</taxon>
        <taxon>Spartinivicinus</taxon>
    </lineage>
</organism>
<dbReference type="Proteomes" id="UP001528823">
    <property type="component" value="Unassembled WGS sequence"/>
</dbReference>
<name>A0ABT5UDC4_9GAMM</name>
<proteinExistence type="predicted"/>
<sequence length="106" mass="12970">MGIRVRSKDLKYAYLEHSTNNHAPRFIGKPDKTTFYRYEVEEVVPMLEKVLEYLKSSKKTYKQLSDRKSYKKYLHTLEDMIRQDLPRKKQRREEVFDWLRDNFSCS</sequence>
<gene>
    <name evidence="1" type="ORF">ORQ98_14010</name>
</gene>
<protein>
    <recommendedName>
        <fullName evidence="3">LAGLIDADG homing endonuclease</fullName>
    </recommendedName>
</protein>
<evidence type="ECO:0000313" key="2">
    <source>
        <dbReference type="Proteomes" id="UP001528823"/>
    </source>
</evidence>
<dbReference type="EMBL" id="JAPMOU010000016">
    <property type="protein sequence ID" value="MDE1463079.1"/>
    <property type="molecule type" value="Genomic_DNA"/>
</dbReference>
<accession>A0ABT5UDC4</accession>
<dbReference type="RefSeq" id="WP_274689425.1">
    <property type="nucleotide sequence ID" value="NZ_JAPMOU010000016.1"/>
</dbReference>
<reference evidence="1 2" key="1">
    <citation type="submission" date="2022-11" db="EMBL/GenBank/DDBJ databases">
        <title>Spartinivicinus poritis sp. nov., isolated from scleractinian coral Porites lutea.</title>
        <authorList>
            <person name="Zhang G."/>
            <person name="Cai L."/>
            <person name="Wei Q."/>
        </authorList>
    </citation>
    <scope>NUCLEOTIDE SEQUENCE [LARGE SCALE GENOMIC DNA]</scope>
    <source>
        <strain evidence="1 2">A2-2</strain>
    </source>
</reference>
<evidence type="ECO:0000313" key="1">
    <source>
        <dbReference type="EMBL" id="MDE1463079.1"/>
    </source>
</evidence>
<keyword evidence="2" id="KW-1185">Reference proteome</keyword>
<evidence type="ECO:0008006" key="3">
    <source>
        <dbReference type="Google" id="ProtNLM"/>
    </source>
</evidence>